<dbReference type="InterPro" id="IPR004713">
    <property type="entry name" value="CaH_exchang"/>
</dbReference>
<evidence type="ECO:0000256" key="8">
    <source>
        <dbReference type="ARBA" id="ARBA00023065"/>
    </source>
</evidence>
<dbReference type="AlphaFoldDB" id="A0A5N6K9X8"/>
<feature type="transmembrane region" description="Helical" evidence="10">
    <location>
        <begin position="457"/>
        <end position="478"/>
    </location>
</feature>
<dbReference type="FunFam" id="1.20.1420.30:FF:000011">
    <property type="entry name" value="Vacuolar calcium ion transporter"/>
    <property type="match status" value="1"/>
</dbReference>
<evidence type="ECO:0000256" key="6">
    <source>
        <dbReference type="ARBA" id="ARBA00022837"/>
    </source>
</evidence>
<dbReference type="NCBIfam" id="TIGR00846">
    <property type="entry name" value="caca2"/>
    <property type="match status" value="1"/>
</dbReference>
<keyword evidence="9 10" id="KW-0472">Membrane</keyword>
<dbReference type="Proteomes" id="UP000326757">
    <property type="component" value="Unassembled WGS sequence"/>
</dbReference>
<protein>
    <recommendedName>
        <fullName evidence="10">Vacuolar calcium ion transporter</fullName>
    </recommendedName>
</protein>
<feature type="transmembrane region" description="Helical" evidence="10">
    <location>
        <begin position="233"/>
        <end position="252"/>
    </location>
</feature>
<evidence type="ECO:0000256" key="5">
    <source>
        <dbReference type="ARBA" id="ARBA00022692"/>
    </source>
</evidence>
<name>A0A5N6K9X8_MONLA</name>
<dbReference type="EMBL" id="VIGI01000005">
    <property type="protein sequence ID" value="KAB8299986.1"/>
    <property type="molecule type" value="Genomic_DNA"/>
</dbReference>
<keyword evidence="4 10" id="KW-0109">Calcium transport</keyword>
<evidence type="ECO:0000256" key="2">
    <source>
        <dbReference type="ARBA" id="ARBA00008170"/>
    </source>
</evidence>
<dbReference type="GO" id="GO:0012505">
    <property type="term" value="C:endomembrane system"/>
    <property type="evidence" value="ECO:0007669"/>
    <property type="project" value="UniProtKB-SubCell"/>
</dbReference>
<evidence type="ECO:0000256" key="7">
    <source>
        <dbReference type="ARBA" id="ARBA00022989"/>
    </source>
</evidence>
<evidence type="ECO:0000256" key="11">
    <source>
        <dbReference type="SAM" id="MobiDB-lite"/>
    </source>
</evidence>
<evidence type="ECO:0000313" key="14">
    <source>
        <dbReference type="Proteomes" id="UP000326757"/>
    </source>
</evidence>
<dbReference type="InterPro" id="IPR044880">
    <property type="entry name" value="NCX_ion-bd_dom_sf"/>
</dbReference>
<comment type="caution">
    <text evidence="10">Lacks conserved residue(s) required for the propagation of feature annotation.</text>
</comment>
<feature type="transmembrane region" description="Helical" evidence="10">
    <location>
        <begin position="168"/>
        <end position="188"/>
    </location>
</feature>
<keyword evidence="10" id="KW-0050">Antiport</keyword>
<keyword evidence="8 10" id="KW-0406">Ion transport</keyword>
<evidence type="ECO:0000256" key="4">
    <source>
        <dbReference type="ARBA" id="ARBA00022568"/>
    </source>
</evidence>
<feature type="transmembrane region" description="Helical" evidence="10">
    <location>
        <begin position="140"/>
        <end position="162"/>
    </location>
</feature>
<organism evidence="13 14">
    <name type="scientific">Monilinia laxa</name>
    <name type="common">Brown rot fungus</name>
    <name type="synonym">Sclerotinia laxa</name>
    <dbReference type="NCBI Taxonomy" id="61186"/>
    <lineage>
        <taxon>Eukaryota</taxon>
        <taxon>Fungi</taxon>
        <taxon>Dikarya</taxon>
        <taxon>Ascomycota</taxon>
        <taxon>Pezizomycotina</taxon>
        <taxon>Leotiomycetes</taxon>
        <taxon>Helotiales</taxon>
        <taxon>Sclerotiniaceae</taxon>
        <taxon>Monilinia</taxon>
    </lineage>
</organism>
<dbReference type="Pfam" id="PF01699">
    <property type="entry name" value="Na_Ca_ex"/>
    <property type="match status" value="2"/>
</dbReference>
<evidence type="ECO:0000256" key="3">
    <source>
        <dbReference type="ARBA" id="ARBA00022448"/>
    </source>
</evidence>
<dbReference type="NCBIfam" id="TIGR00378">
    <property type="entry name" value="cax"/>
    <property type="match status" value="1"/>
</dbReference>
<dbReference type="InterPro" id="IPR004798">
    <property type="entry name" value="CAX-like"/>
</dbReference>
<feature type="transmembrane region" description="Helical" evidence="10">
    <location>
        <begin position="485"/>
        <end position="504"/>
    </location>
</feature>
<reference evidence="13 14" key="1">
    <citation type="submission" date="2019-06" db="EMBL/GenBank/DDBJ databases">
        <title>Genome Sequence of the Brown Rot Fungal Pathogen Monilinia laxa.</title>
        <authorList>
            <person name="De Miccolis Angelini R.M."/>
            <person name="Landi L."/>
            <person name="Abate D."/>
            <person name="Pollastro S."/>
            <person name="Romanazzi G."/>
            <person name="Faretra F."/>
        </authorList>
    </citation>
    <scope>NUCLEOTIDE SEQUENCE [LARGE SCALE GENOMIC DNA]</scope>
    <source>
        <strain evidence="13 14">Mlax316</strain>
    </source>
</reference>
<comment type="caution">
    <text evidence="13">The sequence shown here is derived from an EMBL/GenBank/DDBJ whole genome shotgun (WGS) entry which is preliminary data.</text>
</comment>
<keyword evidence="14" id="KW-1185">Reference proteome</keyword>
<keyword evidence="5 10" id="KW-0812">Transmembrane</keyword>
<keyword evidence="3 10" id="KW-0813">Transport</keyword>
<feature type="domain" description="Sodium/calcium exchanger membrane region" evidence="12">
    <location>
        <begin position="168"/>
        <end position="332"/>
    </location>
</feature>
<feature type="transmembrane region" description="Helical" evidence="10">
    <location>
        <begin position="399"/>
        <end position="418"/>
    </location>
</feature>
<dbReference type="GO" id="GO:0006874">
    <property type="term" value="P:intracellular calcium ion homeostasis"/>
    <property type="evidence" value="ECO:0007669"/>
    <property type="project" value="TreeGrafter"/>
</dbReference>
<dbReference type="PANTHER" id="PTHR31503">
    <property type="entry name" value="VACUOLAR CALCIUM ION TRANSPORTER"/>
    <property type="match status" value="1"/>
</dbReference>
<gene>
    <name evidence="13" type="ORF">EYC80_000227</name>
</gene>
<evidence type="ECO:0000256" key="9">
    <source>
        <dbReference type="ARBA" id="ARBA00023136"/>
    </source>
</evidence>
<dbReference type="GO" id="GO:0015369">
    <property type="term" value="F:calcium:proton antiporter activity"/>
    <property type="evidence" value="ECO:0007669"/>
    <property type="project" value="UniProtKB-UniRule"/>
</dbReference>
<feature type="compositionally biased region" description="Polar residues" evidence="11">
    <location>
        <begin position="71"/>
        <end position="92"/>
    </location>
</feature>
<proteinExistence type="inferred from homology"/>
<feature type="transmembrane region" description="Helical" evidence="10">
    <location>
        <begin position="358"/>
        <end position="379"/>
    </location>
</feature>
<dbReference type="InterPro" id="IPR004837">
    <property type="entry name" value="NaCa_Exmemb"/>
</dbReference>
<accession>A0A5N6K9X8</accession>
<keyword evidence="7 10" id="KW-1133">Transmembrane helix</keyword>
<feature type="domain" description="Sodium/calcium exchanger membrane region" evidence="12">
    <location>
        <begin position="361"/>
        <end position="503"/>
    </location>
</feature>
<feature type="transmembrane region" description="Helical" evidence="10">
    <location>
        <begin position="309"/>
        <end position="330"/>
    </location>
</feature>
<evidence type="ECO:0000259" key="12">
    <source>
        <dbReference type="Pfam" id="PF01699"/>
    </source>
</evidence>
<feature type="region of interest" description="Disordered" evidence="11">
    <location>
        <begin position="71"/>
        <end position="105"/>
    </location>
</feature>
<feature type="transmembrane region" description="Helical" evidence="10">
    <location>
        <begin position="273"/>
        <end position="297"/>
    </location>
</feature>
<feature type="transmembrane region" description="Helical" evidence="10">
    <location>
        <begin position="425"/>
        <end position="451"/>
    </location>
</feature>
<dbReference type="PANTHER" id="PTHR31503:SF22">
    <property type="entry name" value="VACUOLAR CALCIUM ION TRANSPORTER"/>
    <property type="match status" value="1"/>
</dbReference>
<comment type="function">
    <text evidence="10">Has a role in promoting intracellular calcium ion sequestration via the exchange of calcium ions for hydrogen ions across the vacuolar membrane. Involved also in manganese ion homeostasis via its uptake into the vacuole.</text>
</comment>
<sequence>MVDIYRSISNFEFQISISISTPISIGNFICPSQSFMSGLGSSPLLHFVSALYLNAQPQFRRELARIRSLTTQRNQGNPGNMSNRVDESSSLLGANGHGNGNDRRKSSVHEFFLSRKHTPGMDSDRAVVSYSALTWHVGKITLYSSYVNVLLIFVPLGIIAGLTHWDPVVIFILNFFAIVPLASILSFATEEISMKLGETLGGLLNATFGNAVELIVSIIALKQGQIRIVQSSMLGSILSNSLLVLGCCFIAGGIHNTRTGTSMGIEQKFNDTVAGTMSSLMVLAASALIIPATLYSVLSKSSADTETNILILSHGTAIILLILYCLYLVFQLRTHANLFDAESQAAGEEEEAPQMSPWAAAAVLVIVTVAVSICADYLVDSIDSIVESAHISKTFVGLILLPIVGNAAEHVTAIVVAVKDKMDLAMGVAIGSSMQIALFVTPFLVILGWILDEPMTLHFETFETVVFFLSVLVVTYVVQDGKSNYLEGCMLLGLYIIIALAFLVYPDAPAGAGDIPGIIVIYYVAGYERRISKILGRLARWAVTFNLTLLDITTTFWDLRGGRVLGKVYWEGRNEL</sequence>
<feature type="transmembrane region" description="Helical" evidence="10">
    <location>
        <begin position="510"/>
        <end position="526"/>
    </location>
</feature>
<comment type="similarity">
    <text evidence="2 10">Belongs to the Ca(2+):cation antiporter (CaCA) (TC 2.A.19) family.</text>
</comment>
<evidence type="ECO:0000256" key="10">
    <source>
        <dbReference type="RuleBase" id="RU365028"/>
    </source>
</evidence>
<keyword evidence="10" id="KW-0926">Vacuole</keyword>
<comment type="subcellular location">
    <subcellularLocation>
        <location evidence="1">Endomembrane system</location>
        <topology evidence="1">Multi-pass membrane protein</topology>
    </subcellularLocation>
    <subcellularLocation>
        <location evidence="10">Vacuole membrane</location>
    </subcellularLocation>
</comment>
<keyword evidence="6 10" id="KW-0106">Calcium</keyword>
<dbReference type="GO" id="GO:0000329">
    <property type="term" value="C:fungal-type vacuole membrane"/>
    <property type="evidence" value="ECO:0007669"/>
    <property type="project" value="TreeGrafter"/>
</dbReference>
<feature type="transmembrane region" description="Helical" evidence="10">
    <location>
        <begin position="200"/>
        <end position="221"/>
    </location>
</feature>
<evidence type="ECO:0000256" key="1">
    <source>
        <dbReference type="ARBA" id="ARBA00004127"/>
    </source>
</evidence>
<evidence type="ECO:0000313" key="13">
    <source>
        <dbReference type="EMBL" id="KAB8299986.1"/>
    </source>
</evidence>
<dbReference type="OrthoDB" id="1699231at2759"/>
<dbReference type="Gene3D" id="1.20.1420.30">
    <property type="entry name" value="NCX, central ion-binding region"/>
    <property type="match status" value="1"/>
</dbReference>